<dbReference type="Proteomes" id="UP001410394">
    <property type="component" value="Unassembled WGS sequence"/>
</dbReference>
<organism evidence="2 3">
    <name type="scientific">Uliginosibacterium sediminicola</name>
    <dbReference type="NCBI Taxonomy" id="2024550"/>
    <lineage>
        <taxon>Bacteria</taxon>
        <taxon>Pseudomonadati</taxon>
        <taxon>Pseudomonadota</taxon>
        <taxon>Betaproteobacteria</taxon>
        <taxon>Rhodocyclales</taxon>
        <taxon>Zoogloeaceae</taxon>
        <taxon>Uliginosibacterium</taxon>
    </lineage>
</organism>
<proteinExistence type="predicted"/>
<name>A0ABU9YYZ0_9RHOO</name>
<protein>
    <recommendedName>
        <fullName evidence="4">DUF4124 domain-containing protein</fullName>
    </recommendedName>
</protein>
<comment type="caution">
    <text evidence="2">The sequence shown here is derived from an EMBL/GenBank/DDBJ whole genome shotgun (WGS) entry which is preliminary data.</text>
</comment>
<dbReference type="RefSeq" id="WP_345919543.1">
    <property type="nucleotide sequence ID" value="NZ_JBDIVE010000004.1"/>
</dbReference>
<feature type="chain" id="PRO_5045531477" description="DUF4124 domain-containing protein" evidence="1">
    <location>
        <begin position="23"/>
        <end position="207"/>
    </location>
</feature>
<evidence type="ECO:0000313" key="2">
    <source>
        <dbReference type="EMBL" id="MEN3068774.1"/>
    </source>
</evidence>
<keyword evidence="1" id="KW-0732">Signal</keyword>
<sequence>MKALLRITCLATLAFGSQWVAAQTRSYCCVDSSGHKTCGDPLPQVCYDRAYREMSPSGRVVREVEAPLTPEQRVRRDAELKAQRDRAIATAEAQRRDRVLMDTYNSVSEIEARRNRDIAPLETELKIAKSREADLLAARAKLEKQVPANGAVPHDVADRLATNTSELAAVRSVIDSKQRTLDATQARFEQDRTRYLELSEAAAKKRP</sequence>
<reference evidence="2 3" key="1">
    <citation type="journal article" date="2018" name="Int. J. Syst. Evol. Microbiol.">
        <title>Uliginosibacterium sediminicola sp. nov., isolated from freshwater sediment.</title>
        <authorList>
            <person name="Hwang W.M."/>
            <person name="Kim S.M."/>
            <person name="Kang K."/>
            <person name="Ahn T.Y."/>
        </authorList>
    </citation>
    <scope>NUCLEOTIDE SEQUENCE [LARGE SCALE GENOMIC DNA]</scope>
    <source>
        <strain evidence="2 3">M1-21</strain>
    </source>
</reference>
<evidence type="ECO:0000313" key="3">
    <source>
        <dbReference type="Proteomes" id="UP001410394"/>
    </source>
</evidence>
<accession>A0ABU9YYZ0</accession>
<gene>
    <name evidence="2" type="ORF">ABDB84_09810</name>
</gene>
<evidence type="ECO:0008006" key="4">
    <source>
        <dbReference type="Google" id="ProtNLM"/>
    </source>
</evidence>
<dbReference type="EMBL" id="JBDIVE010000004">
    <property type="protein sequence ID" value="MEN3068774.1"/>
    <property type="molecule type" value="Genomic_DNA"/>
</dbReference>
<evidence type="ECO:0000256" key="1">
    <source>
        <dbReference type="SAM" id="SignalP"/>
    </source>
</evidence>
<feature type="signal peptide" evidence="1">
    <location>
        <begin position="1"/>
        <end position="22"/>
    </location>
</feature>
<keyword evidence="3" id="KW-1185">Reference proteome</keyword>